<evidence type="ECO:0000259" key="4">
    <source>
        <dbReference type="Pfam" id="PF05199"/>
    </source>
</evidence>
<reference evidence="5" key="1">
    <citation type="submission" date="2023-10" db="EMBL/GenBank/DDBJ databases">
        <authorList>
            <person name="Hackl T."/>
        </authorList>
    </citation>
    <scope>NUCLEOTIDE SEQUENCE</scope>
</reference>
<dbReference type="Proteomes" id="UP001295740">
    <property type="component" value="Unassembled WGS sequence"/>
</dbReference>
<comment type="caution">
    <text evidence="5">The sequence shown here is derived from an EMBL/GenBank/DDBJ whole genome shotgun (WGS) entry which is preliminary data.</text>
</comment>
<dbReference type="SUPFAM" id="SSF51905">
    <property type="entry name" value="FAD/NAD(P)-binding domain"/>
    <property type="match status" value="1"/>
</dbReference>
<dbReference type="Gene3D" id="3.30.560.10">
    <property type="entry name" value="Glucose Oxidase, domain 3"/>
    <property type="match status" value="1"/>
</dbReference>
<gene>
    <name evidence="5" type="ORF">KHLLAP_LOCUS1131</name>
</gene>
<feature type="binding site" evidence="2">
    <location>
        <position position="236"/>
    </location>
    <ligand>
        <name>FAD</name>
        <dbReference type="ChEBI" id="CHEBI:57692"/>
    </ligand>
</feature>
<dbReference type="PIRSF" id="PIRSF000137">
    <property type="entry name" value="Alcohol_oxidase"/>
    <property type="match status" value="1"/>
</dbReference>
<dbReference type="InterPro" id="IPR036188">
    <property type="entry name" value="FAD/NAD-bd_sf"/>
</dbReference>
<feature type="domain" description="Glucose-methanol-choline oxidoreductase N-terminal" evidence="3">
    <location>
        <begin position="6"/>
        <end position="316"/>
    </location>
</feature>
<comment type="similarity">
    <text evidence="1">Belongs to the GMC oxidoreductase family.</text>
</comment>
<keyword evidence="2" id="KW-0274">FAD</keyword>
<evidence type="ECO:0000313" key="5">
    <source>
        <dbReference type="EMBL" id="CAJ2500663.1"/>
    </source>
</evidence>
<keyword evidence="2" id="KW-0285">Flavoprotein</keyword>
<dbReference type="PANTHER" id="PTHR11552">
    <property type="entry name" value="GLUCOSE-METHANOL-CHOLINE GMC OXIDOREDUCTASE"/>
    <property type="match status" value="1"/>
</dbReference>
<dbReference type="AlphaFoldDB" id="A0AAI8V4A0"/>
<sequence length="612" mass="64808">MDSKPDFVIVGGGMAGLVVAARLTENADTTVVVLETGQDHSSDPRVRTPMLWPSLLGQSDFGWDYRSTPQKGRDGKIIPLSQGKGLGGSSAINGQAFVANSKVAADAWAEFGNTGWDWKTLGPYYQKFHTLSRPSPEACDHLRLGYIDDAVRGTNGPVQASFPEETVDPLPAAWVDTLAALGYPASGDPFSGEMYGGYINAMSIDPTSKTRSDAVSAYLGPAKARSNLHIVTGATVEQIVLDTTAATPKAIGVKVREGEKVSILKPTKEVVLAAGVFGTPKLLELSGVGSSEHLEPLAITVIVDNPNVGENLQDHPNTSISFEVAGGVKTMDALSRQEPEALGAAMQEYMTLKTGPFASGGNFAGSLLPLPDFEGEEGEATLSKLISSTGGDATPGPFSHSHTSFVHRVLGIATEGVGNLFTYASCSNVISKGAGVGIIHHGTDSTPGNFLTICAALLYPLSRGYVHITSADPASKPEIDPRYLEQPLDLEVLARFLRYIEKIIRTEPLRRLLKQGGRRNFGAPDDLSNLDVTKDYVNGSALSCWHPTSSCAMLPKEIGGVVSPKLLVYGVEGLRIVDSSIIPLATRGNCQTTVYAVAERAADLIKGDYGIL</sequence>
<dbReference type="PANTHER" id="PTHR11552:SF210">
    <property type="entry name" value="GLUCOSE-METHANOL-CHOLINE OXIDOREDUCTASE N-TERMINAL DOMAIN-CONTAINING PROTEIN-RELATED"/>
    <property type="match status" value="1"/>
</dbReference>
<dbReference type="EMBL" id="CAUWAG010000003">
    <property type="protein sequence ID" value="CAJ2500663.1"/>
    <property type="molecule type" value="Genomic_DNA"/>
</dbReference>
<dbReference type="InterPro" id="IPR007867">
    <property type="entry name" value="GMC_OxRtase_C"/>
</dbReference>
<organism evidence="5 6">
    <name type="scientific">Anthostomella pinea</name>
    <dbReference type="NCBI Taxonomy" id="933095"/>
    <lineage>
        <taxon>Eukaryota</taxon>
        <taxon>Fungi</taxon>
        <taxon>Dikarya</taxon>
        <taxon>Ascomycota</taxon>
        <taxon>Pezizomycotina</taxon>
        <taxon>Sordariomycetes</taxon>
        <taxon>Xylariomycetidae</taxon>
        <taxon>Xylariales</taxon>
        <taxon>Xylariaceae</taxon>
        <taxon>Anthostomella</taxon>
    </lineage>
</organism>
<evidence type="ECO:0000259" key="3">
    <source>
        <dbReference type="Pfam" id="PF00732"/>
    </source>
</evidence>
<evidence type="ECO:0000256" key="2">
    <source>
        <dbReference type="PIRSR" id="PIRSR000137-2"/>
    </source>
</evidence>
<dbReference type="SUPFAM" id="SSF54373">
    <property type="entry name" value="FAD-linked reductases, C-terminal domain"/>
    <property type="match status" value="1"/>
</dbReference>
<comment type="cofactor">
    <cofactor evidence="2">
        <name>FAD</name>
        <dbReference type="ChEBI" id="CHEBI:57692"/>
    </cofactor>
</comment>
<accession>A0AAI8V4A0</accession>
<keyword evidence="6" id="KW-1185">Reference proteome</keyword>
<dbReference type="Gene3D" id="3.50.50.60">
    <property type="entry name" value="FAD/NAD(P)-binding domain"/>
    <property type="match status" value="1"/>
</dbReference>
<dbReference type="Pfam" id="PF05199">
    <property type="entry name" value="GMC_oxred_C"/>
    <property type="match status" value="1"/>
</dbReference>
<name>A0AAI8V4A0_9PEZI</name>
<proteinExistence type="inferred from homology"/>
<protein>
    <submittedName>
        <fullName evidence="5">Uu.00g035160.m01.CDS01</fullName>
    </submittedName>
</protein>
<dbReference type="InterPro" id="IPR000172">
    <property type="entry name" value="GMC_OxRdtase_N"/>
</dbReference>
<dbReference type="GO" id="GO:0016614">
    <property type="term" value="F:oxidoreductase activity, acting on CH-OH group of donors"/>
    <property type="evidence" value="ECO:0007669"/>
    <property type="project" value="InterPro"/>
</dbReference>
<dbReference type="InterPro" id="IPR012132">
    <property type="entry name" value="GMC_OxRdtase"/>
</dbReference>
<evidence type="ECO:0000256" key="1">
    <source>
        <dbReference type="ARBA" id="ARBA00010790"/>
    </source>
</evidence>
<dbReference type="GO" id="GO:0050660">
    <property type="term" value="F:flavin adenine dinucleotide binding"/>
    <property type="evidence" value="ECO:0007669"/>
    <property type="project" value="InterPro"/>
</dbReference>
<feature type="domain" description="Glucose-methanol-choline oxidoreductase C-terminal" evidence="4">
    <location>
        <begin position="460"/>
        <end position="598"/>
    </location>
</feature>
<dbReference type="Pfam" id="PF00732">
    <property type="entry name" value="GMC_oxred_N"/>
    <property type="match status" value="1"/>
</dbReference>
<feature type="binding site" evidence="2">
    <location>
        <begin position="545"/>
        <end position="546"/>
    </location>
    <ligand>
        <name>FAD</name>
        <dbReference type="ChEBI" id="CHEBI:57692"/>
    </ligand>
</feature>
<evidence type="ECO:0000313" key="6">
    <source>
        <dbReference type="Proteomes" id="UP001295740"/>
    </source>
</evidence>